<protein>
    <recommendedName>
        <fullName evidence="4">Lipoprotein</fullName>
    </recommendedName>
</protein>
<evidence type="ECO:0000313" key="2">
    <source>
        <dbReference type="EMBL" id="ACB93708.1"/>
    </source>
</evidence>
<dbReference type="EMBL" id="CP001016">
    <property type="protein sequence ID" value="ACB93708.1"/>
    <property type="molecule type" value="Genomic_DNA"/>
</dbReference>
<organism evidence="2 3">
    <name type="scientific">Beijerinckia indica subsp. indica (strain ATCC 9039 / DSM 1715 / NCIMB 8712)</name>
    <dbReference type="NCBI Taxonomy" id="395963"/>
    <lineage>
        <taxon>Bacteria</taxon>
        <taxon>Pseudomonadati</taxon>
        <taxon>Pseudomonadota</taxon>
        <taxon>Alphaproteobacteria</taxon>
        <taxon>Hyphomicrobiales</taxon>
        <taxon>Beijerinckiaceae</taxon>
        <taxon>Beijerinckia</taxon>
    </lineage>
</organism>
<reference evidence="3" key="1">
    <citation type="submission" date="2008-03" db="EMBL/GenBank/DDBJ databases">
        <title>Complete sequence of chromosome of Beijerinckia indica subsp. indica ATCC 9039.</title>
        <authorList>
            <consortium name="US DOE Joint Genome Institute"/>
            <person name="Copeland A."/>
            <person name="Lucas S."/>
            <person name="Lapidus A."/>
            <person name="Glavina del Rio T."/>
            <person name="Dalin E."/>
            <person name="Tice H."/>
            <person name="Bruce D."/>
            <person name="Goodwin L."/>
            <person name="Pitluck S."/>
            <person name="LaButti K."/>
            <person name="Schmutz J."/>
            <person name="Larimer F."/>
            <person name="Land M."/>
            <person name="Hauser L."/>
            <person name="Kyrpides N."/>
            <person name="Mikhailova N."/>
            <person name="Dunfield P.F."/>
            <person name="Dedysh S.N."/>
            <person name="Liesack W."/>
            <person name="Saw J.H."/>
            <person name="Alam M."/>
            <person name="Chen Y."/>
            <person name="Murrell J.C."/>
            <person name="Richardson P."/>
        </authorList>
    </citation>
    <scope>NUCLEOTIDE SEQUENCE [LARGE SCALE GENOMIC DNA]</scope>
    <source>
        <strain evidence="3">ATCC 9039 / DSM 1715 / NCIMB 8712</strain>
    </source>
</reference>
<feature type="compositionally biased region" description="Polar residues" evidence="1">
    <location>
        <begin position="35"/>
        <end position="44"/>
    </location>
</feature>
<dbReference type="KEGG" id="bid:Bind_0049"/>
<proteinExistence type="predicted"/>
<accession>B2IB08</accession>
<dbReference type="HOGENOM" id="CLU_2328142_0_0_5"/>
<dbReference type="STRING" id="395963.Bind_0049"/>
<name>B2IB08_BEII9</name>
<feature type="region of interest" description="Disordered" evidence="1">
    <location>
        <begin position="17"/>
        <end position="98"/>
    </location>
</feature>
<dbReference type="AlphaFoldDB" id="B2IB08"/>
<evidence type="ECO:0008006" key="4">
    <source>
        <dbReference type="Google" id="ProtNLM"/>
    </source>
</evidence>
<feature type="compositionally biased region" description="Polar residues" evidence="1">
    <location>
        <begin position="74"/>
        <end position="85"/>
    </location>
</feature>
<feature type="compositionally biased region" description="Gly residues" evidence="1">
    <location>
        <begin position="59"/>
        <end position="68"/>
    </location>
</feature>
<dbReference type="Proteomes" id="UP000001695">
    <property type="component" value="Chromosome"/>
</dbReference>
<evidence type="ECO:0000256" key="1">
    <source>
        <dbReference type="SAM" id="MobiDB-lite"/>
    </source>
</evidence>
<gene>
    <name evidence="2" type="ordered locus">Bind_0049</name>
</gene>
<reference evidence="2 3" key="2">
    <citation type="journal article" date="2010" name="J. Bacteriol.">
        <title>Complete genome sequence of Beijerinckia indica subsp. indica.</title>
        <authorList>
            <person name="Tamas I."/>
            <person name="Dedysh S.N."/>
            <person name="Liesack W."/>
            <person name="Stott M.B."/>
            <person name="Alam M."/>
            <person name="Murrell J.C."/>
            <person name="Dunfield P.F."/>
        </authorList>
    </citation>
    <scope>NUCLEOTIDE SEQUENCE [LARGE SCALE GENOMIC DNA]</scope>
    <source>
        <strain evidence="3">ATCC 9039 / DSM 1715 / NCIMB 8712</strain>
    </source>
</reference>
<keyword evidence="3" id="KW-1185">Reference proteome</keyword>
<evidence type="ECO:0000313" key="3">
    <source>
        <dbReference type="Proteomes" id="UP000001695"/>
    </source>
</evidence>
<sequence>MVLAGLCLLGLGVAGCGRRGPPEPPPGALSAPSEQAVQEANPYSGSRYGGVEQSDGGSATIGGVGGPAIGQALDQPNQPVQSKSQGKPKKSFFLDPLL</sequence>